<proteinExistence type="predicted"/>
<protein>
    <submittedName>
        <fullName evidence="1">Uncharacterized protein</fullName>
    </submittedName>
</protein>
<reference evidence="2" key="1">
    <citation type="submission" date="2022-10" db="EMBL/GenBank/DDBJ databases">
        <title>Genome assembly of Pristionchus species.</title>
        <authorList>
            <person name="Yoshida K."/>
            <person name="Sommer R.J."/>
        </authorList>
    </citation>
    <scope>NUCLEOTIDE SEQUENCE [LARGE SCALE GENOMIC DNA]</scope>
    <source>
        <strain evidence="2">RS5460</strain>
    </source>
</reference>
<accession>A0AAN5I6A8</accession>
<dbReference type="AlphaFoldDB" id="A0AAN5I6A8"/>
<name>A0AAN5I6A8_9BILA</name>
<organism evidence="1 2">
    <name type="scientific">Pristionchus mayeri</name>
    <dbReference type="NCBI Taxonomy" id="1317129"/>
    <lineage>
        <taxon>Eukaryota</taxon>
        <taxon>Metazoa</taxon>
        <taxon>Ecdysozoa</taxon>
        <taxon>Nematoda</taxon>
        <taxon>Chromadorea</taxon>
        <taxon>Rhabditida</taxon>
        <taxon>Rhabditina</taxon>
        <taxon>Diplogasteromorpha</taxon>
        <taxon>Diplogasteroidea</taxon>
        <taxon>Neodiplogasteridae</taxon>
        <taxon>Pristionchus</taxon>
    </lineage>
</organism>
<keyword evidence="2" id="KW-1185">Reference proteome</keyword>
<gene>
    <name evidence="1" type="ORF">PMAYCL1PPCAC_24118</name>
</gene>
<sequence length="94" mass="9872">DLLERLESLEPSADLFSLWELFVALAPPAAVTPAAPEARAFFLSRPGSCSLLPIFSLLPPLFAAADAPLEGFPEGCFLGAPAPATPLLLPERGE</sequence>
<feature type="non-terminal residue" evidence="1">
    <location>
        <position position="1"/>
    </location>
</feature>
<evidence type="ECO:0000313" key="1">
    <source>
        <dbReference type="EMBL" id="GMR53923.1"/>
    </source>
</evidence>
<feature type="non-terminal residue" evidence="1">
    <location>
        <position position="94"/>
    </location>
</feature>
<dbReference type="EMBL" id="BTRK01000005">
    <property type="protein sequence ID" value="GMR53923.1"/>
    <property type="molecule type" value="Genomic_DNA"/>
</dbReference>
<comment type="caution">
    <text evidence="1">The sequence shown here is derived from an EMBL/GenBank/DDBJ whole genome shotgun (WGS) entry which is preliminary data.</text>
</comment>
<evidence type="ECO:0000313" key="2">
    <source>
        <dbReference type="Proteomes" id="UP001328107"/>
    </source>
</evidence>
<dbReference type="Proteomes" id="UP001328107">
    <property type="component" value="Unassembled WGS sequence"/>
</dbReference>